<keyword evidence="2" id="KW-0433">Leucine-rich repeat</keyword>
<keyword evidence="4" id="KW-0378">Hydrolase</keyword>
<evidence type="ECO:0000256" key="7">
    <source>
        <dbReference type="ARBA" id="ARBA00047304"/>
    </source>
</evidence>
<dbReference type="SUPFAM" id="SSF52540">
    <property type="entry name" value="P-loop containing nucleoside triphosphate hydrolases"/>
    <property type="match status" value="1"/>
</dbReference>
<dbReference type="GO" id="GO:0043531">
    <property type="term" value="F:ADP binding"/>
    <property type="evidence" value="ECO:0007669"/>
    <property type="project" value="InterPro"/>
</dbReference>
<sequence>MASSSIARKRKYDVFLSFRGEDTRDNFTSHLYDALSRKKIKTFIDNDLERGQEIAPVILRTIEESMFSVIIFSKNYASSPWCLDEMVKILECREVHGQAVLPIFYYVDPSDVEGQSGSFGDAFIELEKNFKDKMERMPKWRADLMKVSRISGWDSRVIRPEAKLVKEVVEHILRKLDHAFSGDLKGLIGIDSHIRQIKNLLCIGLPNVRIVGIWGMAGIGKTTIARAIFNTISNQFEACTFLENVNEESKQFEGLRRLREKILSELLEEENLHIVTSNIESVSVKERIRHKRVLLVLDDLNDVDQLEVLIGGCDFALGSRVIVTSRDRQVLKNGVDEIYEVEGLNDDEALQLFSSNAFKKSYPTFDRLELSNRVVNYAQGNPLALKVLGSFLFDRRREDWENTLDKLGRIPQPKVFHVLRTCFDTLDDDEKNIFLDIACFFKGQQIDFVRRVLDGCGFSAGIGITVLLDKSLITILDNNLGMHKLLQEMAHEIVRQESVKELGKRSRLWRACDVYQVLTKNLGTENVEGIWLDTSKIREVDVSSRAFVRMNNLRLLKIYNSRVRNNCKLHLPHGLEFLSDELRYIHWDGYPLSSMPSNFQVENLVELNLAYSKVKQLWTGVQNLVSLKDINLSNSEHLTTFPDLSLAKNLERVNFEFCTSLVEVPSSIQFLEKLSDLNMRCCTCLESFPTGINLRSLKTLYLSGCSNLRKCPEIGKNIVYLNLNETAIEELPESIGHLSDLIALNLKDCKRIRYLPRSMRLLKSLVIIDLSGCSNIIRFPDVATRIEYLYLGETAIEELPSSICCLSSLSRLDLTNCKRLKNLPSTIFKLASLENLIISGCSSITEIPEMSSNIRKLFLDGTSIEEIPSSIEFCFDLVELNLQNCTRFRILPSGICRLKSLQKLNLSGCSMFENFPEVLEVMGSLRYLYLDGTAIQELPSPIENLKGLTCLELRNCRNLQGLLEGISGVKNFSRLPERWVDIQYLRKLNVNNCSLSHVPYCIGCLSSLEALDLSGNPFTCMPESISKLIELQYLGLRNCQQLISIPDLPPQLTKLDAHFCVSLRSVSLHSKGAEGNIFDFHFTNCDELTSVARHNIMAYALRKIELYSKKLHCQMPSVLAGGSSFCIPGRKIPKWICHQSEGFSTTVRLPSQWSNGEFLGFILCAVIAFNDSNVDNGFQVKCEYHFKDEHGNCSNLHHHIGGWYGRRYLWNYREIQNRGLYPMFFGYDPCVDVKKNTQFPKYTQLLVEFHPEDMDGHPLHCCKVVNCGVRILYAEEDRLCRCSSLHQQIKEALSKTRDENCSYEDQIVWENFLEDKKTKVVGTSCKMYQCLLCESRDFGCFDVDDEQDIDTLASEQAASLMRNFRFRRQLFYDIKKIIIIKKWR</sequence>
<keyword evidence="10" id="KW-1185">Reference proteome</keyword>
<dbReference type="InterPro" id="IPR002182">
    <property type="entry name" value="NB-ARC"/>
</dbReference>
<dbReference type="STRING" id="3983.A0A2C9U2B4"/>
<dbReference type="Gene3D" id="1.10.8.430">
    <property type="entry name" value="Helical domain of apoptotic protease-activating factors"/>
    <property type="match status" value="1"/>
</dbReference>
<dbReference type="Pfam" id="PF20160">
    <property type="entry name" value="C-JID"/>
    <property type="match status" value="1"/>
</dbReference>
<organism evidence="9 10">
    <name type="scientific">Manihot esculenta</name>
    <name type="common">Cassava</name>
    <name type="synonym">Jatropha manihot</name>
    <dbReference type="NCBI Taxonomy" id="3983"/>
    <lineage>
        <taxon>Eukaryota</taxon>
        <taxon>Viridiplantae</taxon>
        <taxon>Streptophyta</taxon>
        <taxon>Embryophyta</taxon>
        <taxon>Tracheophyta</taxon>
        <taxon>Spermatophyta</taxon>
        <taxon>Magnoliopsida</taxon>
        <taxon>eudicotyledons</taxon>
        <taxon>Gunneridae</taxon>
        <taxon>Pentapetalae</taxon>
        <taxon>rosids</taxon>
        <taxon>fabids</taxon>
        <taxon>Malpighiales</taxon>
        <taxon>Euphorbiaceae</taxon>
        <taxon>Crotonoideae</taxon>
        <taxon>Manihoteae</taxon>
        <taxon>Manihot</taxon>
    </lineage>
</organism>
<dbReference type="Gene3D" id="3.40.50.300">
    <property type="entry name" value="P-loop containing nucleotide triphosphate hydrolases"/>
    <property type="match status" value="1"/>
</dbReference>
<dbReference type="OrthoDB" id="1936883at2759"/>
<reference evidence="10" key="1">
    <citation type="journal article" date="2016" name="Nat. Biotechnol.">
        <title>Sequencing wild and cultivated cassava and related species reveals extensive interspecific hybridization and genetic diversity.</title>
        <authorList>
            <person name="Bredeson J.V."/>
            <person name="Lyons J.B."/>
            <person name="Prochnik S.E."/>
            <person name="Wu G.A."/>
            <person name="Ha C.M."/>
            <person name="Edsinger-Gonzales E."/>
            <person name="Grimwood J."/>
            <person name="Schmutz J."/>
            <person name="Rabbi I.Y."/>
            <person name="Egesi C."/>
            <person name="Nauluvula P."/>
            <person name="Lebot V."/>
            <person name="Ndunguru J."/>
            <person name="Mkamilo G."/>
            <person name="Bart R.S."/>
            <person name="Setter T.L."/>
            <person name="Gleadow R.M."/>
            <person name="Kulakow P."/>
            <person name="Ferguson M.E."/>
            <person name="Rounsley S."/>
            <person name="Rokhsar D.S."/>
        </authorList>
    </citation>
    <scope>NUCLEOTIDE SEQUENCE [LARGE SCALE GENOMIC DNA]</scope>
    <source>
        <strain evidence="10">cv. AM560-2</strain>
    </source>
</reference>
<dbReference type="InterPro" id="IPR042197">
    <property type="entry name" value="Apaf_helical"/>
</dbReference>
<dbReference type="FunFam" id="3.40.50.10140:FF:000007">
    <property type="entry name" value="Disease resistance protein (TIR-NBS-LRR class)"/>
    <property type="match status" value="1"/>
</dbReference>
<dbReference type="Pfam" id="PF23286">
    <property type="entry name" value="LRR_13"/>
    <property type="match status" value="2"/>
</dbReference>
<keyword evidence="6" id="KW-0520">NAD</keyword>
<dbReference type="SMART" id="SM00255">
    <property type="entry name" value="TIR"/>
    <property type="match status" value="1"/>
</dbReference>
<dbReference type="EC" id="3.2.2.6" evidence="1"/>
<evidence type="ECO:0000256" key="3">
    <source>
        <dbReference type="ARBA" id="ARBA00022737"/>
    </source>
</evidence>
<evidence type="ECO:0000313" key="9">
    <source>
        <dbReference type="EMBL" id="OAY23888.1"/>
    </source>
</evidence>
<dbReference type="GO" id="GO:0007165">
    <property type="term" value="P:signal transduction"/>
    <property type="evidence" value="ECO:0007669"/>
    <property type="project" value="InterPro"/>
</dbReference>
<dbReference type="InterPro" id="IPR000157">
    <property type="entry name" value="TIR_dom"/>
</dbReference>
<evidence type="ECO:0000313" key="10">
    <source>
        <dbReference type="Proteomes" id="UP000091857"/>
    </source>
</evidence>
<dbReference type="GO" id="GO:0006952">
    <property type="term" value="P:defense response"/>
    <property type="evidence" value="ECO:0007669"/>
    <property type="project" value="UniProtKB-KW"/>
</dbReference>
<dbReference type="Pfam" id="PF00931">
    <property type="entry name" value="NB-ARC"/>
    <property type="match status" value="1"/>
</dbReference>
<dbReference type="GO" id="GO:0061809">
    <property type="term" value="F:NAD+ nucleosidase activity, cyclic ADP-ribose generating"/>
    <property type="evidence" value="ECO:0007669"/>
    <property type="project" value="UniProtKB-EC"/>
</dbReference>
<dbReference type="InterPro" id="IPR011713">
    <property type="entry name" value="Leu-rich_rpt_3"/>
</dbReference>
<dbReference type="PROSITE" id="PS50104">
    <property type="entry name" value="TIR"/>
    <property type="match status" value="1"/>
</dbReference>
<dbReference type="SUPFAM" id="SSF52200">
    <property type="entry name" value="Toll/Interleukin receptor TIR domain"/>
    <property type="match status" value="1"/>
</dbReference>
<dbReference type="PANTHER" id="PTHR11017:SF361">
    <property type="entry name" value="ADP-RIBOSYL CYCLASE_CYCLIC ADP-RIBOSE HYDROLASE"/>
    <property type="match status" value="1"/>
</dbReference>
<proteinExistence type="predicted"/>
<dbReference type="SUPFAM" id="SSF52058">
    <property type="entry name" value="L domain-like"/>
    <property type="match status" value="2"/>
</dbReference>
<dbReference type="EMBL" id="CM004404">
    <property type="protein sequence ID" value="OAY23888.1"/>
    <property type="molecule type" value="Genomic_DNA"/>
</dbReference>
<comment type="caution">
    <text evidence="9">The sequence shown here is derived from an EMBL/GenBank/DDBJ whole genome shotgun (WGS) entry which is preliminary data.</text>
</comment>
<dbReference type="Pfam" id="PF07725">
    <property type="entry name" value="LRR_3"/>
    <property type="match status" value="1"/>
</dbReference>
<evidence type="ECO:0000256" key="1">
    <source>
        <dbReference type="ARBA" id="ARBA00011982"/>
    </source>
</evidence>
<evidence type="ECO:0000259" key="8">
    <source>
        <dbReference type="PROSITE" id="PS50104"/>
    </source>
</evidence>
<dbReference type="InterPro" id="IPR058192">
    <property type="entry name" value="WHD_ROQ1-like"/>
</dbReference>
<dbReference type="SMART" id="SM00369">
    <property type="entry name" value="LRR_TYP"/>
    <property type="match status" value="3"/>
</dbReference>
<dbReference type="Gene3D" id="3.40.50.10140">
    <property type="entry name" value="Toll/interleukin-1 receptor homology (TIR) domain"/>
    <property type="match status" value="1"/>
</dbReference>
<comment type="catalytic activity">
    <reaction evidence="7">
        <text>NAD(+) + H2O = ADP-D-ribose + nicotinamide + H(+)</text>
        <dbReference type="Rhea" id="RHEA:16301"/>
        <dbReference type="ChEBI" id="CHEBI:15377"/>
        <dbReference type="ChEBI" id="CHEBI:15378"/>
        <dbReference type="ChEBI" id="CHEBI:17154"/>
        <dbReference type="ChEBI" id="CHEBI:57540"/>
        <dbReference type="ChEBI" id="CHEBI:57967"/>
        <dbReference type="EC" id="3.2.2.6"/>
    </reaction>
    <physiologicalReaction direction="left-to-right" evidence="7">
        <dbReference type="Rhea" id="RHEA:16302"/>
    </physiologicalReaction>
</comment>
<name>A0A2C9U2B4_MANES</name>
<gene>
    <name evidence="9" type="ORF">MANES_18G115500v8</name>
</gene>
<dbReference type="InterPro" id="IPR035897">
    <property type="entry name" value="Toll_tir_struct_dom_sf"/>
</dbReference>
<dbReference type="PANTHER" id="PTHR11017">
    <property type="entry name" value="LEUCINE-RICH REPEAT-CONTAINING PROTEIN"/>
    <property type="match status" value="1"/>
</dbReference>
<evidence type="ECO:0000256" key="2">
    <source>
        <dbReference type="ARBA" id="ARBA00022614"/>
    </source>
</evidence>
<dbReference type="InterPro" id="IPR045344">
    <property type="entry name" value="C-JID"/>
</dbReference>
<dbReference type="Pfam" id="PF01582">
    <property type="entry name" value="TIR"/>
    <property type="match status" value="1"/>
</dbReference>
<dbReference type="InterPro" id="IPR044974">
    <property type="entry name" value="Disease_R_plants"/>
</dbReference>
<dbReference type="InterPro" id="IPR027417">
    <property type="entry name" value="P-loop_NTPase"/>
</dbReference>
<dbReference type="InterPro" id="IPR036390">
    <property type="entry name" value="WH_DNA-bd_sf"/>
</dbReference>
<keyword evidence="3" id="KW-0677">Repeat</keyword>
<dbReference type="InterPro" id="IPR032675">
    <property type="entry name" value="LRR_dom_sf"/>
</dbReference>
<dbReference type="Gramene" id="Manes.18G115500.8.v8.1">
    <property type="protein sequence ID" value="Manes.18G115500.8.v8.1.CDS"/>
    <property type="gene ID" value="Manes.18G115500.v8.1"/>
</dbReference>
<dbReference type="Proteomes" id="UP000091857">
    <property type="component" value="Chromosome 18"/>
</dbReference>
<dbReference type="FunFam" id="3.80.10.10:FF:000386">
    <property type="entry name" value="Disease resistance protein RPS4"/>
    <property type="match status" value="1"/>
</dbReference>
<dbReference type="InterPro" id="IPR058546">
    <property type="entry name" value="RPS4B/Roq1-like_LRR"/>
</dbReference>
<dbReference type="PRINTS" id="PR00364">
    <property type="entry name" value="DISEASERSIST"/>
</dbReference>
<dbReference type="Pfam" id="PF23282">
    <property type="entry name" value="WHD_ROQ1"/>
    <property type="match status" value="1"/>
</dbReference>
<dbReference type="SUPFAM" id="SSF46785">
    <property type="entry name" value="Winged helix' DNA-binding domain"/>
    <property type="match status" value="1"/>
</dbReference>
<feature type="domain" description="TIR" evidence="8">
    <location>
        <begin position="10"/>
        <end position="176"/>
    </location>
</feature>
<protein>
    <recommendedName>
        <fullName evidence="1">ADP-ribosyl cyclase/cyclic ADP-ribose hydrolase</fullName>
        <ecNumber evidence="1">3.2.2.6</ecNumber>
    </recommendedName>
</protein>
<dbReference type="InterPro" id="IPR003591">
    <property type="entry name" value="Leu-rich_rpt_typical-subtyp"/>
</dbReference>
<dbReference type="Gene3D" id="3.80.10.10">
    <property type="entry name" value="Ribonuclease Inhibitor"/>
    <property type="match status" value="4"/>
</dbReference>
<evidence type="ECO:0000256" key="5">
    <source>
        <dbReference type="ARBA" id="ARBA00022821"/>
    </source>
</evidence>
<accession>A0A2C9U2B4</accession>
<evidence type="ECO:0000256" key="6">
    <source>
        <dbReference type="ARBA" id="ARBA00023027"/>
    </source>
</evidence>
<evidence type="ECO:0000256" key="4">
    <source>
        <dbReference type="ARBA" id="ARBA00022801"/>
    </source>
</evidence>
<keyword evidence="5" id="KW-0611">Plant defense</keyword>
<dbReference type="Pfam" id="PF00560">
    <property type="entry name" value="LRR_1"/>
    <property type="match status" value="1"/>
</dbReference>
<dbReference type="InterPro" id="IPR001611">
    <property type="entry name" value="Leu-rich_rpt"/>
</dbReference>